<dbReference type="Pfam" id="PF01408">
    <property type="entry name" value="GFO_IDH_MocA"/>
    <property type="match status" value="1"/>
</dbReference>
<dbReference type="STRING" id="7574.A0A1S3IBP8"/>
<reference evidence="4 5" key="1">
    <citation type="submission" date="2025-04" db="UniProtKB">
        <authorList>
            <consortium name="RefSeq"/>
        </authorList>
    </citation>
    <scope>IDENTIFICATION</scope>
    <source>
        <tissue evidence="4 5">Gonads</tissue>
    </source>
</reference>
<dbReference type="PANTHER" id="PTHR43377">
    <property type="entry name" value="BILIVERDIN REDUCTASE A"/>
    <property type="match status" value="1"/>
</dbReference>
<gene>
    <name evidence="4 5" type="primary">LOC106162806</name>
</gene>
<dbReference type="Gene3D" id="3.40.50.720">
    <property type="entry name" value="NAD(P)-binding Rossmann-like Domain"/>
    <property type="match status" value="1"/>
</dbReference>
<evidence type="ECO:0000259" key="2">
    <source>
        <dbReference type="Pfam" id="PF02894"/>
    </source>
</evidence>
<dbReference type="Gene3D" id="3.30.360.10">
    <property type="entry name" value="Dihydrodipicolinate Reductase, domain 2"/>
    <property type="match status" value="1"/>
</dbReference>
<dbReference type="RefSeq" id="XP_013395685.1">
    <property type="nucleotide sequence ID" value="XM_013540231.1"/>
</dbReference>
<sequence length="421" mass="47047">MKQVTAVVIGAGNRGHNYAEFADEFPEKLKVVGVAEPRRFYRTKMQQTYGIPDTAVFSDWKELLKIPKMADLAIIATPDQLHKEPAVALAKNGYHILVEKPMATTEQDCIEIVETCKQAGVMLAVCHVLRYTLTARKIKEIIDSGVIGDVTHLQLLEPVGFWHFAHSYVRGNWRNERQSSFSLLAKSCHDLDLLNFWMHPAKVARISSMGSLIHFTKENKPQGASSRCMDCSVENSCPYSAKKLYLDEMVKQGNTRWPVSVITEVPDIESVTEALKTGPYGRCVYDCDNDVMSNQVVNFQFDGGQTASFTMVAFTEKICARQVQVYGSKGELRCDFDSQVVHHYDFLSQSTTSHSCVNPSNVRLRGHGGADHMMMVSLVDAIATNDPSKILTGSEETLLSHKLVFAAEKARKENRVVEFSV</sequence>
<dbReference type="RefSeq" id="XP_013395684.1">
    <property type="nucleotide sequence ID" value="XM_013540230.1"/>
</dbReference>
<dbReference type="InterPro" id="IPR051450">
    <property type="entry name" value="Gfo/Idh/MocA_Oxidoreductases"/>
</dbReference>
<proteinExistence type="predicted"/>
<dbReference type="OrthoDB" id="2129491at2759"/>
<keyword evidence="3" id="KW-1185">Reference proteome</keyword>
<dbReference type="GeneID" id="106162806"/>
<evidence type="ECO:0000313" key="3">
    <source>
        <dbReference type="Proteomes" id="UP000085678"/>
    </source>
</evidence>
<dbReference type="AlphaFoldDB" id="A0A1S3IBP8"/>
<evidence type="ECO:0000259" key="1">
    <source>
        <dbReference type="Pfam" id="PF01408"/>
    </source>
</evidence>
<dbReference type="InterPro" id="IPR000683">
    <property type="entry name" value="Gfo/Idh/MocA-like_OxRdtase_N"/>
</dbReference>
<dbReference type="SUPFAM" id="SSF55347">
    <property type="entry name" value="Glyceraldehyde-3-phosphate dehydrogenase-like, C-terminal domain"/>
    <property type="match status" value="1"/>
</dbReference>
<dbReference type="InterPro" id="IPR036291">
    <property type="entry name" value="NAD(P)-bd_dom_sf"/>
</dbReference>
<dbReference type="SUPFAM" id="SSF51735">
    <property type="entry name" value="NAD(P)-binding Rossmann-fold domains"/>
    <property type="match status" value="1"/>
</dbReference>
<feature type="domain" description="Gfo/Idh/MocA-like oxidoreductase C-terminal" evidence="2">
    <location>
        <begin position="139"/>
        <end position="418"/>
    </location>
</feature>
<name>A0A1S3IBP8_LINAN</name>
<dbReference type="GO" id="GO:0000166">
    <property type="term" value="F:nucleotide binding"/>
    <property type="evidence" value="ECO:0007669"/>
    <property type="project" value="InterPro"/>
</dbReference>
<organism evidence="3 5">
    <name type="scientific">Lingula anatina</name>
    <name type="common">Brachiopod</name>
    <name type="synonym">Lingula unguis</name>
    <dbReference type="NCBI Taxonomy" id="7574"/>
    <lineage>
        <taxon>Eukaryota</taxon>
        <taxon>Metazoa</taxon>
        <taxon>Spiralia</taxon>
        <taxon>Lophotrochozoa</taxon>
        <taxon>Brachiopoda</taxon>
        <taxon>Linguliformea</taxon>
        <taxon>Lingulata</taxon>
        <taxon>Lingulida</taxon>
        <taxon>Linguloidea</taxon>
        <taxon>Lingulidae</taxon>
        <taxon>Lingula</taxon>
    </lineage>
</organism>
<dbReference type="InterPro" id="IPR004104">
    <property type="entry name" value="Gfo/Idh/MocA-like_OxRdtase_C"/>
</dbReference>
<dbReference type="PANTHER" id="PTHR43377:SF2">
    <property type="entry name" value="BINDING ROSSMANN FOLD OXIDOREDUCTASE, PUTATIVE (AFU_ORTHOLOGUE AFUA_4G00560)-RELATED"/>
    <property type="match status" value="1"/>
</dbReference>
<protein>
    <submittedName>
        <fullName evidence="4">Uncharacterized protein LOC106162806 isoform X1</fullName>
    </submittedName>
    <submittedName>
        <fullName evidence="5">Uncharacterized protein LOC106162806 isoform X3</fullName>
    </submittedName>
</protein>
<feature type="domain" description="Gfo/Idh/MocA-like oxidoreductase N-terminal" evidence="1">
    <location>
        <begin position="6"/>
        <end position="126"/>
    </location>
</feature>
<evidence type="ECO:0000313" key="5">
    <source>
        <dbReference type="RefSeq" id="XP_013395685.1"/>
    </source>
</evidence>
<dbReference type="Pfam" id="PF02894">
    <property type="entry name" value="GFO_IDH_MocA_C"/>
    <property type="match status" value="1"/>
</dbReference>
<evidence type="ECO:0000313" key="4">
    <source>
        <dbReference type="RefSeq" id="XP_013395684.1"/>
    </source>
</evidence>
<accession>A0A1S3IBP8</accession>
<dbReference type="Proteomes" id="UP000085678">
    <property type="component" value="Unplaced"/>
</dbReference>